<dbReference type="InterPro" id="IPR013525">
    <property type="entry name" value="ABC2_TM"/>
</dbReference>
<feature type="transmembrane region" description="Helical" evidence="6">
    <location>
        <begin position="203"/>
        <end position="228"/>
    </location>
</feature>
<evidence type="ECO:0000256" key="6">
    <source>
        <dbReference type="SAM" id="Phobius"/>
    </source>
</evidence>
<proteinExistence type="predicted"/>
<reference evidence="8" key="1">
    <citation type="submission" date="2021-06" db="EMBL/GenBank/DDBJ databases">
        <title>An adapted protocol for Saccharibacteria cultivation: two new species join this phylum of Candidate Phyla Radiations.</title>
        <authorList>
            <person name="Ibrahim A."/>
            <person name="Maatouk M."/>
            <person name="Raoult D."/>
            <person name="Bittar F."/>
        </authorList>
    </citation>
    <scope>NUCLEOTIDE SEQUENCE</scope>
    <source>
        <strain evidence="8">IHU2</strain>
    </source>
</reference>
<dbReference type="PANTHER" id="PTHR30294:SF29">
    <property type="entry name" value="MULTIDRUG ABC TRANSPORTER PERMEASE YBHS-RELATED"/>
    <property type="match status" value="1"/>
</dbReference>
<gene>
    <name evidence="8" type="ORF">KOY49_02040</name>
</gene>
<evidence type="ECO:0000256" key="1">
    <source>
        <dbReference type="ARBA" id="ARBA00004651"/>
    </source>
</evidence>
<dbReference type="EMBL" id="CP076459">
    <property type="protein sequence ID" value="QWQ31758.1"/>
    <property type="molecule type" value="Genomic_DNA"/>
</dbReference>
<dbReference type="InterPro" id="IPR051449">
    <property type="entry name" value="ABC-2_transporter_component"/>
</dbReference>
<evidence type="ECO:0000256" key="4">
    <source>
        <dbReference type="ARBA" id="ARBA00022989"/>
    </source>
</evidence>
<dbReference type="GO" id="GO:0140359">
    <property type="term" value="F:ABC-type transporter activity"/>
    <property type="evidence" value="ECO:0007669"/>
    <property type="project" value="InterPro"/>
</dbReference>
<dbReference type="RefSeq" id="WP_232736506.1">
    <property type="nucleotide sequence ID" value="NZ_CP076459.1"/>
</dbReference>
<feature type="transmembrane region" description="Helical" evidence="6">
    <location>
        <begin position="338"/>
        <end position="357"/>
    </location>
</feature>
<accession>A0A8F1MBX9</accession>
<dbReference type="KEGG" id="mvl:KOY49_02040"/>
<keyword evidence="9" id="KW-1185">Reference proteome</keyword>
<evidence type="ECO:0000256" key="5">
    <source>
        <dbReference type="ARBA" id="ARBA00023136"/>
    </source>
</evidence>
<dbReference type="Proteomes" id="UP000677117">
    <property type="component" value="Chromosome"/>
</dbReference>
<evidence type="ECO:0000259" key="7">
    <source>
        <dbReference type="Pfam" id="PF12698"/>
    </source>
</evidence>
<dbReference type="AlphaFoldDB" id="A0A8F1MBX9"/>
<dbReference type="GO" id="GO:0005886">
    <property type="term" value="C:plasma membrane"/>
    <property type="evidence" value="ECO:0007669"/>
    <property type="project" value="UniProtKB-SubCell"/>
</dbReference>
<evidence type="ECO:0000256" key="3">
    <source>
        <dbReference type="ARBA" id="ARBA00022692"/>
    </source>
</evidence>
<evidence type="ECO:0000313" key="8">
    <source>
        <dbReference type="EMBL" id="QWQ31758.1"/>
    </source>
</evidence>
<comment type="subcellular location">
    <subcellularLocation>
        <location evidence="1">Cell membrane</location>
        <topology evidence="1">Multi-pass membrane protein</topology>
    </subcellularLocation>
</comment>
<feature type="transmembrane region" description="Helical" evidence="6">
    <location>
        <begin position="152"/>
        <end position="174"/>
    </location>
</feature>
<keyword evidence="2" id="KW-1003">Cell membrane</keyword>
<dbReference type="Pfam" id="PF12698">
    <property type="entry name" value="ABC2_membrane_3"/>
    <property type="match status" value="1"/>
</dbReference>
<feature type="transmembrane region" description="Helical" evidence="6">
    <location>
        <begin position="248"/>
        <end position="271"/>
    </location>
</feature>
<sequence length="385" mass="42305">MTALKFPLLIGVLYGIMFWSQSTTIEASKNLEKQEFSLEVTDDSKLVKPELLAAIKAKTAKSKESGIDDVKNNKVDAYVYFPKDLSKQKVEVYGKDVGLFQNGKYSAVAQSLLSQSVASGVSPAQVAILRDKVQLSSTTYLDGKEHGGINEMIVPGMFLAILFILISIFGNQMLISTTEEKENRTVEMLLTTVKTDTLITGKILSLMVLALIQILVIVLPVLAGYLAFGSKLQLPNLDLSTLVFDPVRIGLAIIIFSASFTLFTGMLVTLGAMMPTAKEASQWFGIVIMLFIGPFYGITAFVSFPDYFFVKFLSLFPFTAPIPLLLRNAIGNLPIWEALLGTAILVVTAIFVMWLSVRVFRYGAMSYDSKLSLSALRTRRKAGKV</sequence>
<keyword evidence="5 6" id="KW-0472">Membrane</keyword>
<evidence type="ECO:0000256" key="2">
    <source>
        <dbReference type="ARBA" id="ARBA00022475"/>
    </source>
</evidence>
<evidence type="ECO:0000313" key="9">
    <source>
        <dbReference type="Proteomes" id="UP000677117"/>
    </source>
</evidence>
<dbReference type="PANTHER" id="PTHR30294">
    <property type="entry name" value="MEMBRANE COMPONENT OF ABC TRANSPORTER YHHJ-RELATED"/>
    <property type="match status" value="1"/>
</dbReference>
<name>A0A8F1MBX9_9BACT</name>
<feature type="domain" description="ABC-2 type transporter transmembrane" evidence="7">
    <location>
        <begin position="6"/>
        <end position="357"/>
    </location>
</feature>
<organism evidence="8 9">
    <name type="scientific">Candidatus Minimicrobia vallesae</name>
    <dbReference type="NCBI Taxonomy" id="2841264"/>
    <lineage>
        <taxon>Bacteria</taxon>
        <taxon>Candidatus Saccharimonadota</taxon>
        <taxon>Candidatus Saccharimonadota incertae sedis</taxon>
        <taxon>Candidatus Minimicrobia</taxon>
    </lineage>
</organism>
<keyword evidence="4 6" id="KW-1133">Transmembrane helix</keyword>
<feature type="transmembrane region" description="Helical" evidence="6">
    <location>
        <begin position="283"/>
        <end position="302"/>
    </location>
</feature>
<protein>
    <submittedName>
        <fullName evidence="8">ABC transporter permease</fullName>
    </submittedName>
</protein>
<keyword evidence="3 6" id="KW-0812">Transmembrane</keyword>